<keyword evidence="3" id="KW-1185">Reference proteome</keyword>
<dbReference type="Proteomes" id="UP000827721">
    <property type="component" value="Unassembled WGS sequence"/>
</dbReference>
<evidence type="ECO:0000313" key="3">
    <source>
        <dbReference type="Proteomes" id="UP000827721"/>
    </source>
</evidence>
<dbReference type="PANTHER" id="PTHR36313">
    <property type="entry name" value="ROOT MERISTEM GROWTH FACTOR 2"/>
    <property type="match status" value="1"/>
</dbReference>
<dbReference type="PANTHER" id="PTHR36313:SF7">
    <property type="entry name" value="OS09G0474600 PROTEIN"/>
    <property type="match status" value="1"/>
</dbReference>
<feature type="compositionally biased region" description="Basic and acidic residues" evidence="1">
    <location>
        <begin position="99"/>
        <end position="113"/>
    </location>
</feature>
<feature type="compositionally biased region" description="Basic and acidic residues" evidence="1">
    <location>
        <begin position="50"/>
        <end position="78"/>
    </location>
</feature>
<name>A0ABQ8HD99_9ROSI</name>
<organism evidence="2 3">
    <name type="scientific">Xanthoceras sorbifolium</name>
    <dbReference type="NCBI Taxonomy" id="99658"/>
    <lineage>
        <taxon>Eukaryota</taxon>
        <taxon>Viridiplantae</taxon>
        <taxon>Streptophyta</taxon>
        <taxon>Embryophyta</taxon>
        <taxon>Tracheophyta</taxon>
        <taxon>Spermatophyta</taxon>
        <taxon>Magnoliopsida</taxon>
        <taxon>eudicotyledons</taxon>
        <taxon>Gunneridae</taxon>
        <taxon>Pentapetalae</taxon>
        <taxon>rosids</taxon>
        <taxon>malvids</taxon>
        <taxon>Sapindales</taxon>
        <taxon>Sapindaceae</taxon>
        <taxon>Xanthoceroideae</taxon>
        <taxon>Xanthoceras</taxon>
    </lineage>
</organism>
<sequence length="150" mass="17319">MQEVVDGVSSISLRKPWLEGRKMAARKMFGKDLEKEIISGAHRCDGKCEFEGRRDFSDTSRSSSHEIKGGHSIDDEASNKSFGRFHYQNNKKKMQSQDSNRETKPSNDEKVEAERLIMATKELVNFMHKDYKGMGKPRRKPPINNHEPRH</sequence>
<feature type="region of interest" description="Disordered" evidence="1">
    <location>
        <begin position="50"/>
        <end position="113"/>
    </location>
</feature>
<feature type="region of interest" description="Disordered" evidence="1">
    <location>
        <begin position="128"/>
        <end position="150"/>
    </location>
</feature>
<protein>
    <submittedName>
        <fullName evidence="2">Uncharacterized protein</fullName>
    </submittedName>
</protein>
<comment type="caution">
    <text evidence="2">The sequence shown here is derived from an EMBL/GenBank/DDBJ whole genome shotgun (WGS) entry which is preliminary data.</text>
</comment>
<accession>A0ABQ8HD99</accession>
<proteinExistence type="predicted"/>
<dbReference type="InterPro" id="IPR038804">
    <property type="entry name" value="RGF3"/>
</dbReference>
<evidence type="ECO:0000256" key="1">
    <source>
        <dbReference type="SAM" id="MobiDB-lite"/>
    </source>
</evidence>
<evidence type="ECO:0000313" key="2">
    <source>
        <dbReference type="EMBL" id="KAH7554476.1"/>
    </source>
</evidence>
<dbReference type="EMBL" id="JAFEMO010000012">
    <property type="protein sequence ID" value="KAH7554476.1"/>
    <property type="molecule type" value="Genomic_DNA"/>
</dbReference>
<gene>
    <name evidence="2" type="ORF">JRO89_XS12G0222200</name>
</gene>
<reference evidence="2 3" key="1">
    <citation type="submission" date="2021-02" db="EMBL/GenBank/DDBJ databases">
        <title>Plant Genome Project.</title>
        <authorList>
            <person name="Zhang R.-G."/>
        </authorList>
    </citation>
    <scope>NUCLEOTIDE SEQUENCE [LARGE SCALE GENOMIC DNA]</scope>
    <source>
        <tissue evidence="2">Leaves</tissue>
    </source>
</reference>